<keyword evidence="3" id="KW-1185">Reference proteome</keyword>
<evidence type="ECO:0000313" key="2">
    <source>
        <dbReference type="EMBL" id="QDQ27923.1"/>
    </source>
</evidence>
<organism evidence="2 3">
    <name type="scientific">Chitinimonas arctica</name>
    <dbReference type="NCBI Taxonomy" id="2594795"/>
    <lineage>
        <taxon>Bacteria</taxon>
        <taxon>Pseudomonadati</taxon>
        <taxon>Pseudomonadota</taxon>
        <taxon>Betaproteobacteria</taxon>
        <taxon>Neisseriales</taxon>
        <taxon>Chitinibacteraceae</taxon>
        <taxon>Chitinimonas</taxon>
    </lineage>
</organism>
<dbReference type="AlphaFoldDB" id="A0A516SIE6"/>
<sequence>MKLVLLPGMDGTGTLYEGFREAIAPFFALDVIRYPLDEMLGYAELAQWVQNQLPSNEPFILLGESFSGPIAIGLAAQRLPGLCGVVLCCTFAKLPTAIPSPLRWVSRAISPALAPRWAVNVLMLGRYASPRQATQLHRALSLVKPAVLRHRVQAVMSVDACETANHIAVPVLYLQATGDRVIARAAERLLRATLPSMSTARIAAPHLLLQSNPGDAATAIGAWAATHSIQSNG</sequence>
<name>A0A516SIE6_9NEIS</name>
<feature type="domain" description="Serine aminopeptidase S33" evidence="1">
    <location>
        <begin position="48"/>
        <end position="198"/>
    </location>
</feature>
<gene>
    <name evidence="2" type="ORF">FNU76_17110</name>
</gene>
<dbReference type="InterPro" id="IPR022742">
    <property type="entry name" value="Hydrolase_4"/>
</dbReference>
<dbReference type="Pfam" id="PF12146">
    <property type="entry name" value="Hydrolase_4"/>
    <property type="match status" value="1"/>
</dbReference>
<dbReference type="OrthoDB" id="27092at2"/>
<dbReference type="Gene3D" id="3.40.50.1820">
    <property type="entry name" value="alpha/beta hydrolase"/>
    <property type="match status" value="1"/>
</dbReference>
<proteinExistence type="predicted"/>
<evidence type="ECO:0000313" key="3">
    <source>
        <dbReference type="Proteomes" id="UP000317550"/>
    </source>
</evidence>
<accession>A0A516SIE6</accession>
<dbReference type="SUPFAM" id="SSF53474">
    <property type="entry name" value="alpha/beta-Hydrolases"/>
    <property type="match status" value="1"/>
</dbReference>
<dbReference type="EMBL" id="CP041730">
    <property type="protein sequence ID" value="QDQ27923.1"/>
    <property type="molecule type" value="Genomic_DNA"/>
</dbReference>
<dbReference type="Proteomes" id="UP000317550">
    <property type="component" value="Chromosome"/>
</dbReference>
<dbReference type="KEGG" id="cari:FNU76_17110"/>
<protein>
    <submittedName>
        <fullName evidence="2">Lysophospholipase</fullName>
    </submittedName>
</protein>
<dbReference type="RefSeq" id="WP_144279310.1">
    <property type="nucleotide sequence ID" value="NZ_CP041730.1"/>
</dbReference>
<reference evidence="3" key="1">
    <citation type="submission" date="2019-07" db="EMBL/GenBank/DDBJ databases">
        <title>Chitinimonas sp. nov., isolated from Ny-Alesund, arctica soil.</title>
        <authorList>
            <person name="Xu Q."/>
            <person name="Peng F."/>
        </authorList>
    </citation>
    <scope>NUCLEOTIDE SEQUENCE [LARGE SCALE GENOMIC DNA]</scope>
    <source>
        <strain evidence="3">R3-44</strain>
    </source>
</reference>
<evidence type="ECO:0000259" key="1">
    <source>
        <dbReference type="Pfam" id="PF12146"/>
    </source>
</evidence>
<dbReference type="InterPro" id="IPR029058">
    <property type="entry name" value="AB_hydrolase_fold"/>
</dbReference>